<organism evidence="11 12">
    <name type="scientific">Culter alburnus</name>
    <name type="common">Topmouth culter</name>
    <dbReference type="NCBI Taxonomy" id="194366"/>
    <lineage>
        <taxon>Eukaryota</taxon>
        <taxon>Metazoa</taxon>
        <taxon>Chordata</taxon>
        <taxon>Craniata</taxon>
        <taxon>Vertebrata</taxon>
        <taxon>Euteleostomi</taxon>
        <taxon>Actinopterygii</taxon>
        <taxon>Neopterygii</taxon>
        <taxon>Teleostei</taxon>
        <taxon>Ostariophysi</taxon>
        <taxon>Cypriniformes</taxon>
        <taxon>Xenocyprididae</taxon>
        <taxon>Xenocypridinae</taxon>
        <taxon>Culter</taxon>
    </lineage>
</organism>
<dbReference type="GO" id="GO:0051028">
    <property type="term" value="P:mRNA transport"/>
    <property type="evidence" value="ECO:0007669"/>
    <property type="project" value="UniProtKB-KW"/>
</dbReference>
<keyword evidence="9" id="KW-0539">Nucleus</keyword>
<dbReference type="Gene3D" id="3.30.740.10">
    <property type="entry name" value="Protein Inhibitor Of Neuronal Nitric Oxide Synthase"/>
    <property type="match status" value="1"/>
</dbReference>
<dbReference type="SUPFAM" id="SSF54648">
    <property type="entry name" value="DLC"/>
    <property type="match status" value="1"/>
</dbReference>
<evidence type="ECO:0000256" key="1">
    <source>
        <dbReference type="ARBA" id="ARBA00004123"/>
    </source>
</evidence>
<dbReference type="GO" id="GO:0015031">
    <property type="term" value="P:protein transport"/>
    <property type="evidence" value="ECO:0007669"/>
    <property type="project" value="UniProtKB-KW"/>
</dbReference>
<dbReference type="AlphaFoldDB" id="A0AAW2ACL5"/>
<dbReference type="PANTHER" id="PTHR11886:SF35">
    <property type="entry name" value="DYNEIN LIGHT CHAIN"/>
    <property type="match status" value="1"/>
</dbReference>
<evidence type="ECO:0000256" key="9">
    <source>
        <dbReference type="ARBA" id="ARBA00023242"/>
    </source>
</evidence>
<dbReference type="GO" id="GO:0005634">
    <property type="term" value="C:nucleus"/>
    <property type="evidence" value="ECO:0007669"/>
    <property type="project" value="UniProtKB-SubCell"/>
</dbReference>
<dbReference type="GO" id="GO:0005868">
    <property type="term" value="C:cytoplasmic dynein complex"/>
    <property type="evidence" value="ECO:0007669"/>
    <property type="project" value="TreeGrafter"/>
</dbReference>
<sequence>MSKTSMEVHKSEMSDEMQRDALQVALLAVNMYEKGNDIATYIRKEFERKHGGTWQCIVGNSGYSVRHKQDSYISFSVGDKRILLFRTA</sequence>
<comment type="subcellular location">
    <subcellularLocation>
        <location evidence="2 10">Cytoplasm</location>
        <location evidence="2 10">Cytoskeleton</location>
    </subcellularLocation>
    <subcellularLocation>
        <location evidence="1">Nucleus</location>
    </subcellularLocation>
</comment>
<evidence type="ECO:0000256" key="6">
    <source>
        <dbReference type="ARBA" id="ARBA00022816"/>
    </source>
</evidence>
<dbReference type="Pfam" id="PF01221">
    <property type="entry name" value="Dynein_light"/>
    <property type="match status" value="1"/>
</dbReference>
<evidence type="ECO:0000256" key="2">
    <source>
        <dbReference type="ARBA" id="ARBA00004245"/>
    </source>
</evidence>
<protein>
    <recommendedName>
        <fullName evidence="10">Dynein light chain</fullName>
    </recommendedName>
</protein>
<gene>
    <name evidence="11" type="ORF">ABG768_027022</name>
</gene>
<comment type="similarity">
    <text evidence="10">Belongs to the dynein light chain family.</text>
</comment>
<dbReference type="Proteomes" id="UP001479290">
    <property type="component" value="Unassembled WGS sequence"/>
</dbReference>
<evidence type="ECO:0000256" key="4">
    <source>
        <dbReference type="ARBA" id="ARBA00022490"/>
    </source>
</evidence>
<proteinExistence type="inferred from homology"/>
<evidence type="ECO:0000256" key="7">
    <source>
        <dbReference type="ARBA" id="ARBA00022927"/>
    </source>
</evidence>
<keyword evidence="7" id="KW-0653">Protein transport</keyword>
<evidence type="ECO:0000313" key="12">
    <source>
        <dbReference type="Proteomes" id="UP001479290"/>
    </source>
</evidence>
<keyword evidence="8 10" id="KW-0206">Cytoskeleton</keyword>
<name>A0AAW2ACL5_CULAL</name>
<evidence type="ECO:0000256" key="5">
    <source>
        <dbReference type="ARBA" id="ARBA00022701"/>
    </source>
</evidence>
<keyword evidence="10" id="KW-0243">Dynein</keyword>
<reference evidence="11 12" key="1">
    <citation type="submission" date="2024-05" db="EMBL/GenBank/DDBJ databases">
        <title>A high-quality chromosomal-level genome assembly of Topmouth culter (Culter alburnus).</title>
        <authorList>
            <person name="Zhao H."/>
        </authorList>
    </citation>
    <scope>NUCLEOTIDE SEQUENCE [LARGE SCALE GENOMIC DNA]</scope>
    <source>
        <strain evidence="11">CATC2023</strain>
        <tissue evidence="11">Muscle</tissue>
    </source>
</reference>
<keyword evidence="6" id="KW-0509">mRNA transport</keyword>
<accession>A0AAW2ACL5</accession>
<evidence type="ECO:0000256" key="10">
    <source>
        <dbReference type="RuleBase" id="RU365010"/>
    </source>
</evidence>
<keyword evidence="10" id="KW-0505">Motor protein</keyword>
<dbReference type="EMBL" id="JAWDJR010000008">
    <property type="protein sequence ID" value="KAK9971130.1"/>
    <property type="molecule type" value="Genomic_DNA"/>
</dbReference>
<dbReference type="InterPro" id="IPR001372">
    <property type="entry name" value="Dynein_light_chain_typ-1/2"/>
</dbReference>
<keyword evidence="3" id="KW-0813">Transport</keyword>
<dbReference type="GO" id="GO:0007017">
    <property type="term" value="P:microtubule-based process"/>
    <property type="evidence" value="ECO:0007669"/>
    <property type="project" value="InterPro"/>
</dbReference>
<dbReference type="PANTHER" id="PTHR11886">
    <property type="entry name" value="DYNEIN LIGHT CHAIN"/>
    <property type="match status" value="1"/>
</dbReference>
<dbReference type="InterPro" id="IPR037177">
    <property type="entry name" value="DLC_sf"/>
</dbReference>
<evidence type="ECO:0000256" key="3">
    <source>
        <dbReference type="ARBA" id="ARBA00022448"/>
    </source>
</evidence>
<dbReference type="GO" id="GO:0005874">
    <property type="term" value="C:microtubule"/>
    <property type="evidence" value="ECO:0007669"/>
    <property type="project" value="UniProtKB-KW"/>
</dbReference>
<dbReference type="SMART" id="SM01375">
    <property type="entry name" value="Dynein_light"/>
    <property type="match status" value="1"/>
</dbReference>
<evidence type="ECO:0000256" key="8">
    <source>
        <dbReference type="ARBA" id="ARBA00023212"/>
    </source>
</evidence>
<comment type="caution">
    <text evidence="11">The sequence shown here is derived from an EMBL/GenBank/DDBJ whole genome shotgun (WGS) entry which is preliminary data.</text>
</comment>
<keyword evidence="12" id="KW-1185">Reference proteome</keyword>
<keyword evidence="4 10" id="KW-0963">Cytoplasm</keyword>
<keyword evidence="5 10" id="KW-0493">Microtubule</keyword>
<dbReference type="FunFam" id="3.30.740.10:FF:000005">
    <property type="entry name" value="Dynein light chain"/>
    <property type="match status" value="1"/>
</dbReference>
<evidence type="ECO:0000313" key="11">
    <source>
        <dbReference type="EMBL" id="KAK9971130.1"/>
    </source>
</evidence>
<dbReference type="GO" id="GO:0045505">
    <property type="term" value="F:dynein intermediate chain binding"/>
    <property type="evidence" value="ECO:0007669"/>
    <property type="project" value="TreeGrafter"/>
</dbReference>